<keyword evidence="1" id="KW-0653">Protein transport</keyword>
<protein>
    <recommendedName>
        <fullName evidence="3">SecA family profile domain-containing protein</fullName>
    </recommendedName>
</protein>
<dbReference type="InterPro" id="IPR027417">
    <property type="entry name" value="P-loop_NTPase"/>
</dbReference>
<dbReference type="Gene3D" id="3.90.1440.10">
    <property type="entry name" value="SecA, preprotein cross-linking domain"/>
    <property type="match status" value="1"/>
</dbReference>
<keyword evidence="2" id="KW-0811">Translocation</keyword>
<dbReference type="PRINTS" id="PR00906">
    <property type="entry name" value="SECA"/>
</dbReference>
<feature type="non-terminal residue" evidence="4">
    <location>
        <position position="72"/>
    </location>
</feature>
<comment type="caution">
    <text evidence="4">The sequence shown here is derived from an EMBL/GenBank/DDBJ whole genome shotgun (WGS) entry which is preliminary data.</text>
</comment>
<accession>A0A8S2V757</accession>
<evidence type="ECO:0000313" key="5">
    <source>
        <dbReference type="Proteomes" id="UP000681967"/>
    </source>
</evidence>
<sequence>MDKDTGVEQLNTRWSNGLHQFLQLKHCGKLNDESLKAVFISNMNFFKLYDNLNGMTGTIGGQEERELLSLEY</sequence>
<dbReference type="InterPro" id="IPR014018">
    <property type="entry name" value="SecA_motor_DEAD"/>
</dbReference>
<dbReference type="AlphaFoldDB" id="A0A8S2V757"/>
<dbReference type="PROSITE" id="PS51196">
    <property type="entry name" value="SECA_MOTOR_DEAD"/>
    <property type="match status" value="1"/>
</dbReference>
<feature type="domain" description="SecA family profile" evidence="3">
    <location>
        <begin position="1"/>
        <end position="72"/>
    </location>
</feature>
<dbReference type="PANTHER" id="PTHR30612:SF0">
    <property type="entry name" value="CHLOROPLAST PROTEIN-TRANSPORTING ATPASE"/>
    <property type="match status" value="1"/>
</dbReference>
<proteinExistence type="predicted"/>
<dbReference type="GO" id="GO:0006605">
    <property type="term" value="P:protein targeting"/>
    <property type="evidence" value="ECO:0007669"/>
    <property type="project" value="InterPro"/>
</dbReference>
<dbReference type="PANTHER" id="PTHR30612">
    <property type="entry name" value="SECA INNER MEMBRANE COMPONENT OF SEC PROTEIN SECRETION SYSTEM"/>
    <property type="match status" value="1"/>
</dbReference>
<evidence type="ECO:0000256" key="1">
    <source>
        <dbReference type="ARBA" id="ARBA00022927"/>
    </source>
</evidence>
<keyword evidence="1" id="KW-0813">Transport</keyword>
<organism evidence="4 5">
    <name type="scientific">Rotaria magnacalcarata</name>
    <dbReference type="NCBI Taxonomy" id="392030"/>
    <lineage>
        <taxon>Eukaryota</taxon>
        <taxon>Metazoa</taxon>
        <taxon>Spiralia</taxon>
        <taxon>Gnathifera</taxon>
        <taxon>Rotifera</taxon>
        <taxon>Eurotatoria</taxon>
        <taxon>Bdelloidea</taxon>
        <taxon>Philodinida</taxon>
        <taxon>Philodinidae</taxon>
        <taxon>Rotaria</taxon>
    </lineage>
</organism>
<dbReference type="EMBL" id="CAJOBH010050665">
    <property type="protein sequence ID" value="CAF4377679.1"/>
    <property type="molecule type" value="Genomic_DNA"/>
</dbReference>
<gene>
    <name evidence="4" type="ORF">BYL167_LOCUS30602</name>
</gene>
<dbReference type="Proteomes" id="UP000681967">
    <property type="component" value="Unassembled WGS sequence"/>
</dbReference>
<reference evidence="4" key="1">
    <citation type="submission" date="2021-02" db="EMBL/GenBank/DDBJ databases">
        <authorList>
            <person name="Nowell W R."/>
        </authorList>
    </citation>
    <scope>NUCLEOTIDE SEQUENCE</scope>
</reference>
<dbReference type="Gene3D" id="3.40.50.300">
    <property type="entry name" value="P-loop containing nucleotide triphosphate hydrolases"/>
    <property type="match status" value="1"/>
</dbReference>
<evidence type="ECO:0000256" key="2">
    <source>
        <dbReference type="ARBA" id="ARBA00023010"/>
    </source>
</evidence>
<name>A0A8S2V757_9BILA</name>
<evidence type="ECO:0000259" key="3">
    <source>
        <dbReference type="PROSITE" id="PS51196"/>
    </source>
</evidence>
<dbReference type="GO" id="GO:0006886">
    <property type="term" value="P:intracellular protein transport"/>
    <property type="evidence" value="ECO:0007669"/>
    <property type="project" value="InterPro"/>
</dbReference>
<evidence type="ECO:0000313" key="4">
    <source>
        <dbReference type="EMBL" id="CAF4377679.1"/>
    </source>
</evidence>
<dbReference type="InterPro" id="IPR000185">
    <property type="entry name" value="SecA"/>
</dbReference>
<dbReference type="GO" id="GO:0005524">
    <property type="term" value="F:ATP binding"/>
    <property type="evidence" value="ECO:0007669"/>
    <property type="project" value="InterPro"/>
</dbReference>